<evidence type="ECO:0000313" key="1">
    <source>
        <dbReference type="EMBL" id="KAG1523232.1"/>
    </source>
</evidence>
<dbReference type="Proteomes" id="UP000717996">
    <property type="component" value="Unassembled WGS sequence"/>
</dbReference>
<gene>
    <name evidence="1" type="ORF">G6F51_014536</name>
</gene>
<name>A0A9P7BZ09_RHIOR</name>
<proteinExistence type="predicted"/>
<dbReference type="EMBL" id="JAANIT010011648">
    <property type="protein sequence ID" value="KAG1523232.1"/>
    <property type="molecule type" value="Genomic_DNA"/>
</dbReference>
<accession>A0A9P7BZ09</accession>
<comment type="caution">
    <text evidence="1">The sequence shown here is derived from an EMBL/GenBank/DDBJ whole genome shotgun (WGS) entry which is preliminary data.</text>
</comment>
<reference evidence="1" key="1">
    <citation type="journal article" date="2020" name="Microb. Genom.">
        <title>Genetic diversity of clinical and environmental Mucorales isolates obtained from an investigation of mucormycosis cases among solid organ transplant recipients.</title>
        <authorList>
            <person name="Nguyen M.H."/>
            <person name="Kaul D."/>
            <person name="Muto C."/>
            <person name="Cheng S.J."/>
            <person name="Richter R.A."/>
            <person name="Bruno V.M."/>
            <person name="Liu G."/>
            <person name="Beyhan S."/>
            <person name="Sundermann A.J."/>
            <person name="Mounaud S."/>
            <person name="Pasculle A.W."/>
            <person name="Nierman W.C."/>
            <person name="Driscoll E."/>
            <person name="Cumbie R."/>
            <person name="Clancy C.J."/>
            <person name="Dupont C.L."/>
        </authorList>
    </citation>
    <scope>NUCLEOTIDE SEQUENCE</scope>
    <source>
        <strain evidence="1">GL16</strain>
    </source>
</reference>
<evidence type="ECO:0000313" key="2">
    <source>
        <dbReference type="Proteomes" id="UP000717996"/>
    </source>
</evidence>
<sequence length="106" mass="11256">MRSRNASQLCCPPGARDETGAPLRCSAFHCGSSGSSSHALPTPVAASGMRWPTRERISSPFLPGIFSRYSTSSLPRTARWMVSPVSSARLSRYGRASVAIGNASRA</sequence>
<organism evidence="1 2">
    <name type="scientific">Rhizopus oryzae</name>
    <name type="common">Mucormycosis agent</name>
    <name type="synonym">Rhizopus arrhizus var. delemar</name>
    <dbReference type="NCBI Taxonomy" id="64495"/>
    <lineage>
        <taxon>Eukaryota</taxon>
        <taxon>Fungi</taxon>
        <taxon>Fungi incertae sedis</taxon>
        <taxon>Mucoromycota</taxon>
        <taxon>Mucoromycotina</taxon>
        <taxon>Mucoromycetes</taxon>
        <taxon>Mucorales</taxon>
        <taxon>Mucorineae</taxon>
        <taxon>Rhizopodaceae</taxon>
        <taxon>Rhizopus</taxon>
    </lineage>
</organism>
<dbReference type="AlphaFoldDB" id="A0A9P7BZ09"/>
<protein>
    <submittedName>
        <fullName evidence="1">Uncharacterized protein</fullName>
    </submittedName>
</protein>